<organism evidence="2">
    <name type="scientific">uncultured Gemmatimonadota bacterium</name>
    <dbReference type="NCBI Taxonomy" id="203437"/>
    <lineage>
        <taxon>Bacteria</taxon>
        <taxon>Pseudomonadati</taxon>
        <taxon>Gemmatimonadota</taxon>
        <taxon>environmental samples</taxon>
    </lineage>
</organism>
<dbReference type="EMBL" id="CADCTV010000618">
    <property type="protein sequence ID" value="CAA9347921.1"/>
    <property type="molecule type" value="Genomic_DNA"/>
</dbReference>
<evidence type="ECO:0000256" key="1">
    <source>
        <dbReference type="SAM" id="MobiDB-lite"/>
    </source>
</evidence>
<feature type="region of interest" description="Disordered" evidence="1">
    <location>
        <begin position="1"/>
        <end position="385"/>
    </location>
</feature>
<evidence type="ECO:0000313" key="2">
    <source>
        <dbReference type="EMBL" id="CAA9347921.1"/>
    </source>
</evidence>
<feature type="compositionally biased region" description="Basic residues" evidence="1">
    <location>
        <begin position="225"/>
        <end position="235"/>
    </location>
</feature>
<feature type="region of interest" description="Disordered" evidence="1">
    <location>
        <begin position="391"/>
        <end position="410"/>
    </location>
</feature>
<feature type="compositionally biased region" description="Basic and acidic residues" evidence="1">
    <location>
        <begin position="249"/>
        <end position="264"/>
    </location>
</feature>
<name>A0A6J4M7F8_9BACT</name>
<feature type="compositionally biased region" description="Basic residues" evidence="1">
    <location>
        <begin position="10"/>
        <end position="22"/>
    </location>
</feature>
<feature type="compositionally biased region" description="Basic residues" evidence="1">
    <location>
        <begin position="69"/>
        <end position="103"/>
    </location>
</feature>
<feature type="compositionally biased region" description="Basic residues" evidence="1">
    <location>
        <begin position="359"/>
        <end position="372"/>
    </location>
</feature>
<gene>
    <name evidence="2" type="ORF">AVDCRST_MAG89-2963</name>
</gene>
<protein>
    <submittedName>
        <fullName evidence="2">Ribonuclease G</fullName>
    </submittedName>
</protein>
<feature type="compositionally biased region" description="Low complexity" evidence="1">
    <location>
        <begin position="373"/>
        <end position="385"/>
    </location>
</feature>
<accession>A0A6J4M7F8</accession>
<sequence length="523" mass="55724">EARDPDQRHGPRNASRHPRGRRPGGADGGPSGRDAHGGRRIQGAGRGRASGHPGRVRRHRHREGGVPSRVRRGARGRRRGRGRRGGGRRGRGRRRAGGQRRGRQALAQVPAHPGHPEEGPGPGGAGEQGAHQHQGPARHRPHLASRPLPGVHARLVARGRVAQDRGPRGARPAARAGQGDPSRKVGRDHRAHRGRGADARNLPARPADPDGHLGADQEEGEQVARAHRHPPRGQAHRGDHPRPVLAEGRLADGGHEDRLRRDPRLPGAGGPVARGARAPVRRRQAPVRRVRPGARDPRRLPAPGEPALRRLHHRRAHRGTGQHRRQHGAVHGKEGPRKDHPEDQRRCRARDRAAAAAARRGRHHRLRLHRHGVQGQPRQGAAGAAAVPFARPGAHQGLPGERAGADRDDAAAGAPLAVPHANGGLPHLRRNGADLYARNGGAPDRAGHPPRRRRRPGAPADGAGSPRGRALRAGAGAPLPAHARRLAQDDAGHARRPPAAPRRDPADGHGHPAGRVAALQPGL</sequence>
<feature type="region of interest" description="Disordered" evidence="1">
    <location>
        <begin position="415"/>
        <end position="523"/>
    </location>
</feature>
<feature type="compositionally biased region" description="Basic and acidic residues" evidence="1">
    <location>
        <begin position="331"/>
        <end position="353"/>
    </location>
</feature>
<feature type="compositionally biased region" description="Low complexity" evidence="1">
    <location>
        <begin position="169"/>
        <end position="180"/>
    </location>
</feature>
<feature type="compositionally biased region" description="Basic residues" evidence="1">
    <location>
        <begin position="279"/>
        <end position="292"/>
    </location>
</feature>
<feature type="non-terminal residue" evidence="2">
    <location>
        <position position="1"/>
    </location>
</feature>
<feature type="compositionally biased region" description="Basic residues" evidence="1">
    <location>
        <begin position="184"/>
        <end position="194"/>
    </location>
</feature>
<feature type="compositionally biased region" description="Basic and acidic residues" evidence="1">
    <location>
        <begin position="501"/>
        <end position="510"/>
    </location>
</feature>
<reference evidence="2" key="1">
    <citation type="submission" date="2020-02" db="EMBL/GenBank/DDBJ databases">
        <authorList>
            <person name="Meier V. D."/>
        </authorList>
    </citation>
    <scope>NUCLEOTIDE SEQUENCE</scope>
    <source>
        <strain evidence="2">AVDCRST_MAG89</strain>
    </source>
</reference>
<feature type="compositionally biased region" description="Basic residues" evidence="1">
    <location>
        <begin position="309"/>
        <end position="330"/>
    </location>
</feature>
<feature type="compositionally biased region" description="Low complexity" evidence="1">
    <location>
        <begin position="457"/>
        <end position="481"/>
    </location>
</feature>
<dbReference type="AlphaFoldDB" id="A0A6J4M7F8"/>
<feature type="non-terminal residue" evidence="2">
    <location>
        <position position="523"/>
    </location>
</feature>
<proteinExistence type="predicted"/>